<dbReference type="InterPro" id="IPR051490">
    <property type="entry name" value="THEM6_lcsJ_thioesterase"/>
</dbReference>
<gene>
    <name evidence="2" type="ORF">ACRE_017680</name>
</gene>
<proteinExistence type="inferred from homology"/>
<comment type="similarity">
    <text evidence="1">Belongs to the lcsJ thioesterase family.</text>
</comment>
<accession>A0A086TDG8</accession>
<sequence length="296" mass="32487">MNPAVFFPGTGHYGLVPGMQRLEPVMAQLCQKAWASRTSLVGVAVLLTYAAADPKALPFAYTLKIIPSLWRLLKPRLFRRQRTLVNPPTSASLDSPVVAARAALFELHTTRSRATLSDLGINMHKSNSTYLLDGDLSRANLLTQLFSDALAVLGPAIFLLESVQCRWHRQIPAFQAYTVNSRVLAWNDRSLYLVTYFLEQGTELPRELDVLGGPAAVLADDEYGSGVHAILVSKHIFKARGDTLTPDNVLKTAGLLVSDRKEDSTAGNGGDGEFLGMDAVQKAVENGLEYVRRYME</sequence>
<evidence type="ECO:0000313" key="3">
    <source>
        <dbReference type="Proteomes" id="UP000029964"/>
    </source>
</evidence>
<evidence type="ECO:0000313" key="2">
    <source>
        <dbReference type="EMBL" id="KFH47400.1"/>
    </source>
</evidence>
<name>A0A086TDG8_HAPC1</name>
<dbReference type="Proteomes" id="UP000029964">
    <property type="component" value="Unassembled WGS sequence"/>
</dbReference>
<reference evidence="3" key="1">
    <citation type="journal article" date="2014" name="Genome Announc.">
        <title>Genome sequence and annotation of Acremonium chrysogenum, producer of the beta-lactam antibiotic cephalosporin C.</title>
        <authorList>
            <person name="Terfehr D."/>
            <person name="Dahlmann T.A."/>
            <person name="Specht T."/>
            <person name="Zadra I."/>
            <person name="Kuernsteiner H."/>
            <person name="Kueck U."/>
        </authorList>
    </citation>
    <scope>NUCLEOTIDE SEQUENCE [LARGE SCALE GENOMIC DNA]</scope>
    <source>
        <strain evidence="3">ATCC 11550 / CBS 779.69 / DSM 880 / IAM 14645 / JCM 23072 / IMI 49137</strain>
    </source>
</reference>
<evidence type="ECO:0000256" key="1">
    <source>
        <dbReference type="ARBA" id="ARBA00038476"/>
    </source>
</evidence>
<dbReference type="OrthoDB" id="265761at2759"/>
<dbReference type="PANTHER" id="PTHR12475">
    <property type="match status" value="1"/>
</dbReference>
<protein>
    <submittedName>
        <fullName evidence="2">Uncharacterized protein</fullName>
    </submittedName>
</protein>
<comment type="caution">
    <text evidence="2">The sequence shown here is derived from an EMBL/GenBank/DDBJ whole genome shotgun (WGS) entry which is preliminary data.</text>
</comment>
<dbReference type="EMBL" id="JPKY01000010">
    <property type="protein sequence ID" value="KFH47400.1"/>
    <property type="molecule type" value="Genomic_DNA"/>
</dbReference>
<dbReference type="InterPro" id="IPR029069">
    <property type="entry name" value="HotDog_dom_sf"/>
</dbReference>
<dbReference type="HOGENOM" id="CLU_040660_1_0_1"/>
<keyword evidence="3" id="KW-1185">Reference proteome</keyword>
<dbReference type="SUPFAM" id="SSF54637">
    <property type="entry name" value="Thioesterase/thiol ester dehydrase-isomerase"/>
    <property type="match status" value="1"/>
</dbReference>
<dbReference type="AlphaFoldDB" id="A0A086TDG8"/>
<organism evidence="2 3">
    <name type="scientific">Hapsidospora chrysogenum (strain ATCC 11550 / CBS 779.69 / DSM 880 / IAM 14645 / JCM 23072 / IMI 49137)</name>
    <name type="common">Acremonium chrysogenum</name>
    <dbReference type="NCBI Taxonomy" id="857340"/>
    <lineage>
        <taxon>Eukaryota</taxon>
        <taxon>Fungi</taxon>
        <taxon>Dikarya</taxon>
        <taxon>Ascomycota</taxon>
        <taxon>Pezizomycotina</taxon>
        <taxon>Sordariomycetes</taxon>
        <taxon>Hypocreomycetidae</taxon>
        <taxon>Hypocreales</taxon>
        <taxon>Bionectriaceae</taxon>
        <taxon>Hapsidospora</taxon>
    </lineage>
</organism>
<dbReference type="PANTHER" id="PTHR12475:SF4">
    <property type="entry name" value="PROTEIN THEM6"/>
    <property type="match status" value="1"/>
</dbReference>